<feature type="domain" description="GST C-terminal" evidence="4">
    <location>
        <begin position="88"/>
        <end position="213"/>
    </location>
</feature>
<dbReference type="Proteomes" id="UP001301140">
    <property type="component" value="Unassembled WGS sequence"/>
</dbReference>
<dbReference type="SUPFAM" id="SSF47616">
    <property type="entry name" value="GST C-terminal domain-like"/>
    <property type="match status" value="1"/>
</dbReference>
<dbReference type="EMBL" id="JARGEQ010000088">
    <property type="protein sequence ID" value="MDF1586491.1"/>
    <property type="molecule type" value="Genomic_DNA"/>
</dbReference>
<dbReference type="InterPro" id="IPR036249">
    <property type="entry name" value="Thioredoxin-like_sf"/>
</dbReference>
<keyword evidence="2" id="KW-0808">Transferase</keyword>
<dbReference type="Gene3D" id="1.20.1050.10">
    <property type="match status" value="1"/>
</dbReference>
<dbReference type="InterPro" id="IPR010987">
    <property type="entry name" value="Glutathione-S-Trfase_C-like"/>
</dbReference>
<evidence type="ECO:0000256" key="1">
    <source>
        <dbReference type="ARBA" id="ARBA00012452"/>
    </source>
</evidence>
<dbReference type="EC" id="2.5.1.18" evidence="1"/>
<dbReference type="Pfam" id="PF00043">
    <property type="entry name" value="GST_C"/>
    <property type="match status" value="1"/>
</dbReference>
<keyword evidence="6" id="KW-1185">Reference proteome</keyword>
<dbReference type="Pfam" id="PF13409">
    <property type="entry name" value="GST_N_2"/>
    <property type="match status" value="1"/>
</dbReference>
<proteinExistence type="predicted"/>
<dbReference type="SUPFAM" id="SSF52833">
    <property type="entry name" value="Thioredoxin-like"/>
    <property type="match status" value="1"/>
</dbReference>
<feature type="domain" description="GST N-terminal" evidence="3">
    <location>
        <begin position="2"/>
        <end position="83"/>
    </location>
</feature>
<protein>
    <recommendedName>
        <fullName evidence="1">glutathione transferase</fullName>
        <ecNumber evidence="1">2.5.1.18</ecNumber>
    </recommendedName>
</protein>
<dbReference type="AlphaFoldDB" id="A0AAP3XR88"/>
<evidence type="ECO:0000259" key="3">
    <source>
        <dbReference type="PROSITE" id="PS50404"/>
    </source>
</evidence>
<accession>A0AAP3XR88</accession>
<dbReference type="InterPro" id="IPR040079">
    <property type="entry name" value="Glutathione_S-Trfase"/>
</dbReference>
<sequence>MGKPVIHGPNFSTYVRTVRLTCEEKQAEYELGELDLLQGAHKERGHLARHPFGKVPTLEHDGFSLYETAAICRYLDLALPGPGLVPGEPRAAGRMQQVISVTDSYAYGCMIGALVMQRLVAPMTGGTPDEAVIERALPQIDLSLDALEAIIADNPFMAGEQISLADLHLAPVIFYLAATPEGQPRLAARKALAGWWERMNARESMRRTEPKFG</sequence>
<dbReference type="RefSeq" id="WP_327788906.1">
    <property type="nucleotide sequence ID" value="NZ_JARGEQ010000088.1"/>
</dbReference>
<dbReference type="InterPro" id="IPR036282">
    <property type="entry name" value="Glutathione-S-Trfase_C_sf"/>
</dbReference>
<dbReference type="PANTHER" id="PTHR43900:SF3">
    <property type="entry name" value="GLUTATHIONE S-TRANSFERASE RHO"/>
    <property type="match status" value="1"/>
</dbReference>
<name>A0AAP3XR88_9PROT</name>
<dbReference type="InterPro" id="IPR004045">
    <property type="entry name" value="Glutathione_S-Trfase_N"/>
</dbReference>
<dbReference type="PROSITE" id="PS50404">
    <property type="entry name" value="GST_NTER"/>
    <property type="match status" value="1"/>
</dbReference>
<dbReference type="GO" id="GO:0004364">
    <property type="term" value="F:glutathione transferase activity"/>
    <property type="evidence" value="ECO:0007669"/>
    <property type="project" value="UniProtKB-EC"/>
</dbReference>
<evidence type="ECO:0000313" key="6">
    <source>
        <dbReference type="Proteomes" id="UP001301140"/>
    </source>
</evidence>
<dbReference type="Gene3D" id="3.40.30.10">
    <property type="entry name" value="Glutaredoxin"/>
    <property type="match status" value="1"/>
</dbReference>
<evidence type="ECO:0000259" key="4">
    <source>
        <dbReference type="PROSITE" id="PS50405"/>
    </source>
</evidence>
<dbReference type="GO" id="GO:0005737">
    <property type="term" value="C:cytoplasm"/>
    <property type="evidence" value="ECO:0007669"/>
    <property type="project" value="TreeGrafter"/>
</dbReference>
<dbReference type="SFLD" id="SFLDS00019">
    <property type="entry name" value="Glutathione_Transferase_(cytos"/>
    <property type="match status" value="1"/>
</dbReference>
<gene>
    <name evidence="5" type="ORF">PZ740_08855</name>
</gene>
<organism evidence="5 6">
    <name type="scientific">Marinimicrococcus flavescens</name>
    <dbReference type="NCBI Taxonomy" id="3031815"/>
    <lineage>
        <taxon>Bacteria</taxon>
        <taxon>Pseudomonadati</taxon>
        <taxon>Pseudomonadota</taxon>
        <taxon>Alphaproteobacteria</taxon>
        <taxon>Geminicoccales</taxon>
        <taxon>Geminicoccaceae</taxon>
        <taxon>Marinimicrococcus</taxon>
    </lineage>
</organism>
<evidence type="ECO:0000313" key="5">
    <source>
        <dbReference type="EMBL" id="MDF1586491.1"/>
    </source>
</evidence>
<comment type="caution">
    <text evidence="5">The sequence shown here is derived from an EMBL/GenBank/DDBJ whole genome shotgun (WGS) entry which is preliminary data.</text>
</comment>
<dbReference type="PANTHER" id="PTHR43900">
    <property type="entry name" value="GLUTATHIONE S-TRANSFERASE RHO"/>
    <property type="match status" value="1"/>
</dbReference>
<dbReference type="GO" id="GO:0043295">
    <property type="term" value="F:glutathione binding"/>
    <property type="evidence" value="ECO:0007669"/>
    <property type="project" value="TreeGrafter"/>
</dbReference>
<evidence type="ECO:0000256" key="2">
    <source>
        <dbReference type="ARBA" id="ARBA00022679"/>
    </source>
</evidence>
<dbReference type="PROSITE" id="PS50405">
    <property type="entry name" value="GST_CTER"/>
    <property type="match status" value="1"/>
</dbReference>
<dbReference type="SFLD" id="SFLDG00358">
    <property type="entry name" value="Main_(cytGST)"/>
    <property type="match status" value="1"/>
</dbReference>
<dbReference type="InterPro" id="IPR004046">
    <property type="entry name" value="GST_C"/>
</dbReference>
<reference evidence="5 6" key="1">
    <citation type="submission" date="2023-03" db="EMBL/GenBank/DDBJ databases">
        <title>YIM 152171 draft genome.</title>
        <authorList>
            <person name="Yang Z."/>
        </authorList>
    </citation>
    <scope>NUCLEOTIDE SEQUENCE [LARGE SCALE GENOMIC DNA]</scope>
    <source>
        <strain evidence="5 6">YIM 152171</strain>
    </source>
</reference>